<dbReference type="GeneID" id="98394183"/>
<keyword evidence="4 7" id="KW-0812">Transmembrane</keyword>
<evidence type="ECO:0000313" key="13">
    <source>
        <dbReference type="Proteomes" id="UP000238956"/>
    </source>
</evidence>
<dbReference type="InterPro" id="IPR011657">
    <property type="entry name" value="CNT_C_dom"/>
</dbReference>
<dbReference type="InterPro" id="IPR002668">
    <property type="entry name" value="CNT_N_dom"/>
</dbReference>
<dbReference type="Proteomes" id="UP000255411">
    <property type="component" value="Chromosome"/>
</dbReference>
<dbReference type="PANTHER" id="PTHR10590:SF4">
    <property type="entry name" value="SOLUTE CARRIER FAMILY 28 MEMBER 3"/>
    <property type="match status" value="1"/>
</dbReference>
<evidence type="ECO:0000256" key="2">
    <source>
        <dbReference type="ARBA" id="ARBA00009033"/>
    </source>
</evidence>
<feature type="domain" description="Concentrative nucleoside transporter C-terminal" evidence="9">
    <location>
        <begin position="196"/>
        <end position="395"/>
    </location>
</feature>
<dbReference type="Pfam" id="PF07670">
    <property type="entry name" value="Gate"/>
    <property type="match status" value="1"/>
</dbReference>
<evidence type="ECO:0000259" key="10">
    <source>
        <dbReference type="Pfam" id="PF07670"/>
    </source>
</evidence>
<gene>
    <name evidence="12" type="primary">nupX</name>
    <name evidence="11" type="ORF">C0J00_09715</name>
    <name evidence="12" type="ORF">Sp14A_21530</name>
</gene>
<evidence type="ECO:0000259" key="9">
    <source>
        <dbReference type="Pfam" id="PF07662"/>
    </source>
</evidence>
<dbReference type="GO" id="GO:0015293">
    <property type="term" value="F:symporter activity"/>
    <property type="evidence" value="ECO:0007669"/>
    <property type="project" value="TreeGrafter"/>
</dbReference>
<evidence type="ECO:0000256" key="5">
    <source>
        <dbReference type="ARBA" id="ARBA00022989"/>
    </source>
</evidence>
<feature type="domain" description="Concentrative nucleoside transporter N-terminal" evidence="8">
    <location>
        <begin position="8"/>
        <end position="81"/>
    </location>
</feature>
<dbReference type="Pfam" id="PF07662">
    <property type="entry name" value="Nucleos_tra2_C"/>
    <property type="match status" value="1"/>
</dbReference>
<dbReference type="KEGG" id="splr:C0J00_09715"/>
<evidence type="ECO:0000256" key="7">
    <source>
        <dbReference type="SAM" id="Phobius"/>
    </source>
</evidence>
<feature type="transmembrane region" description="Helical" evidence="7">
    <location>
        <begin position="375"/>
        <end position="399"/>
    </location>
</feature>
<dbReference type="EMBL" id="CP022601">
    <property type="protein sequence ID" value="AXJ14037.1"/>
    <property type="molecule type" value="Genomic_DNA"/>
</dbReference>
<dbReference type="GO" id="GO:0005886">
    <property type="term" value="C:plasma membrane"/>
    <property type="evidence" value="ECO:0007669"/>
    <property type="project" value="UniProtKB-SubCell"/>
</dbReference>
<dbReference type="InterPro" id="IPR011642">
    <property type="entry name" value="Gate_dom"/>
</dbReference>
<evidence type="ECO:0000313" key="11">
    <source>
        <dbReference type="EMBL" id="AUW97358.1"/>
    </source>
</evidence>
<dbReference type="Proteomes" id="UP000238956">
    <property type="component" value="Chromosome"/>
</dbReference>
<comment type="similarity">
    <text evidence="2">Belongs to the concentrative nucleoside transporter (CNT) (TC 2.A.41) family.</text>
</comment>
<feature type="transmembrane region" description="Helical" evidence="7">
    <location>
        <begin position="168"/>
        <end position="190"/>
    </location>
</feature>
<evidence type="ECO:0000256" key="3">
    <source>
        <dbReference type="ARBA" id="ARBA00022475"/>
    </source>
</evidence>
<dbReference type="InterPro" id="IPR008276">
    <property type="entry name" value="C_nuclsd_transpt"/>
</dbReference>
<organism evidence="11 13">
    <name type="scientific">Streptococcus pluranimalium</name>
    <dbReference type="NCBI Taxonomy" id="82348"/>
    <lineage>
        <taxon>Bacteria</taxon>
        <taxon>Bacillati</taxon>
        <taxon>Bacillota</taxon>
        <taxon>Bacilli</taxon>
        <taxon>Lactobacillales</taxon>
        <taxon>Streptococcaceae</taxon>
        <taxon>Streptococcus</taxon>
    </lineage>
</organism>
<keyword evidence="5 7" id="KW-1133">Transmembrane helix</keyword>
<evidence type="ECO:0000256" key="1">
    <source>
        <dbReference type="ARBA" id="ARBA00004651"/>
    </source>
</evidence>
<dbReference type="AlphaFoldDB" id="A0A2L0D694"/>
<evidence type="ECO:0000313" key="14">
    <source>
        <dbReference type="Proteomes" id="UP000255411"/>
    </source>
</evidence>
<feature type="domain" description="Nucleoside transporter/FeoB GTPase Gate" evidence="10">
    <location>
        <begin position="94"/>
        <end position="191"/>
    </location>
</feature>
<dbReference type="RefSeq" id="WP_104968662.1">
    <property type="nucleotide sequence ID" value="NZ_CP022601.1"/>
</dbReference>
<dbReference type="OrthoDB" id="9766455at2"/>
<reference evidence="12 14" key="1">
    <citation type="submission" date="2017-07" db="EMBL/GenBank/DDBJ databases">
        <title>Streptococcus pluranimalium as cause of bovine abortion.</title>
        <authorList>
            <person name="Rodriguez Campos S."/>
            <person name="Gobeli Brawand S."/>
            <person name="Brodard I."/>
            <person name="Rychener L."/>
            <person name="Perreten V."/>
        </authorList>
    </citation>
    <scope>NUCLEOTIDE SEQUENCE [LARGE SCALE GENOMIC DNA]</scope>
    <source>
        <strain evidence="12 14">14A0014</strain>
    </source>
</reference>
<dbReference type="GO" id="GO:0005337">
    <property type="term" value="F:nucleoside transmembrane transporter activity"/>
    <property type="evidence" value="ECO:0007669"/>
    <property type="project" value="InterPro"/>
</dbReference>
<feature type="transmembrane region" description="Helical" evidence="7">
    <location>
        <begin position="29"/>
        <end position="51"/>
    </location>
</feature>
<keyword evidence="13" id="KW-1185">Reference proteome</keyword>
<dbReference type="PANTHER" id="PTHR10590">
    <property type="entry name" value="SODIUM/NUCLEOSIDE COTRANSPORTER"/>
    <property type="match status" value="1"/>
</dbReference>
<dbReference type="Pfam" id="PF01773">
    <property type="entry name" value="Nucleos_tra2_N"/>
    <property type="match status" value="1"/>
</dbReference>
<keyword evidence="6 7" id="KW-0472">Membrane</keyword>
<feature type="transmembrane region" description="Helical" evidence="7">
    <location>
        <begin position="100"/>
        <end position="123"/>
    </location>
</feature>
<accession>A0A2L0D694</accession>
<reference evidence="11 13" key="3">
    <citation type="submission" date="2018-02" db="EMBL/GenBank/DDBJ databases">
        <title>Whole genome sequencing analysis of Streptococcus pluranimalium isolated from cattle infected mastitis in China.</title>
        <authorList>
            <person name="Zhang J.-R."/>
            <person name="Hu G.-Z."/>
        </authorList>
    </citation>
    <scope>NUCLEOTIDE SEQUENCE [LARGE SCALE GENOMIC DNA]</scope>
    <source>
        <strain evidence="11 13">TH11417</strain>
    </source>
</reference>
<feature type="transmembrane region" description="Helical" evidence="7">
    <location>
        <begin position="338"/>
        <end position="363"/>
    </location>
</feature>
<evidence type="ECO:0000313" key="12">
    <source>
        <dbReference type="EMBL" id="AXJ14037.1"/>
    </source>
</evidence>
<keyword evidence="3" id="KW-1003">Cell membrane</keyword>
<protein>
    <submittedName>
        <fullName evidence="11">Na+ dependent nucleoside transporter domain-containing protein</fullName>
    </submittedName>
    <submittedName>
        <fullName evidence="12">Nucleoside permease NupX</fullName>
    </submittedName>
</protein>
<evidence type="ECO:0000256" key="4">
    <source>
        <dbReference type="ARBA" id="ARBA00022692"/>
    </source>
</evidence>
<feature type="transmembrane region" description="Helical" evidence="7">
    <location>
        <begin position="261"/>
        <end position="280"/>
    </location>
</feature>
<name>A0A2L0D694_9STRE</name>
<comment type="subcellular location">
    <subcellularLocation>
        <location evidence="1">Cell membrane</location>
        <topology evidence="1">Multi-pass membrane protein</topology>
    </subcellularLocation>
</comment>
<dbReference type="EMBL" id="CP025536">
    <property type="protein sequence ID" value="AUW97358.1"/>
    <property type="molecule type" value="Genomic_DNA"/>
</dbReference>
<feature type="transmembrane region" description="Helical" evidence="7">
    <location>
        <begin position="196"/>
        <end position="216"/>
    </location>
</feature>
<evidence type="ECO:0000259" key="8">
    <source>
        <dbReference type="Pfam" id="PF01773"/>
    </source>
</evidence>
<reference evidence="11 13" key="2">
    <citation type="submission" date="2017-12" db="EMBL/GenBank/DDBJ databases">
        <authorList>
            <person name="Hurst M.R.H."/>
        </authorList>
    </citation>
    <scope>NUCLEOTIDE SEQUENCE [LARGE SCALE GENOMIC DNA]</scope>
    <source>
        <strain evidence="11 13">TH11417</strain>
    </source>
</reference>
<sequence>MQFIYSILGILLILGIIYAISFNRKGISFPLIGKALIVQFIIALILVRVPLGQRIVSVVSDGVTKVINCGQAGLNFVFGSLADGGAKTGFIFAIQTLGNIVFLSALVSLLYYMGILGFIVKWIGKGVGKIMKSSEVESFVAVANMFLGQTDSPILVSKYLGRMTDSEIMVVLVSGMGSMSVSILGGYIALGIPMEYLLIASTMVPIGSILIAKMLLPQTEPVQRIDDIKMDSKGNNANVIDAIAEGASTGAQMAFSIGASLIAFVGLVSLINLLLSGLGIRLEQIFSYVFAPFGFLMGFDGKDILMEGSLLGNKLILNEFVSFQQLGSVIKSLDYRTALVATISLCGFANLSSLGICVSGIAVLCPGKRSTLARLVFRSMIGGIAVSMLSAFIVGIVTLF</sequence>
<evidence type="ECO:0000256" key="6">
    <source>
        <dbReference type="ARBA" id="ARBA00023136"/>
    </source>
</evidence>
<proteinExistence type="inferred from homology"/>